<dbReference type="AlphaFoldDB" id="A0A443QN96"/>
<dbReference type="STRING" id="1965070.A0A443QN96"/>
<dbReference type="Proteomes" id="UP000285301">
    <property type="component" value="Unassembled WGS sequence"/>
</dbReference>
<name>A0A443QN96_9ACAR</name>
<evidence type="ECO:0000256" key="5">
    <source>
        <dbReference type="PIRNR" id="PIRNR026991"/>
    </source>
</evidence>
<keyword evidence="4 5" id="KW-0539">Nucleus</keyword>
<dbReference type="GO" id="GO:0007131">
    <property type="term" value="P:reciprocal meiotic recombination"/>
    <property type="evidence" value="ECO:0007669"/>
    <property type="project" value="InterPro"/>
</dbReference>
<comment type="subcellular location">
    <subcellularLocation>
        <location evidence="1 5">Nucleus</location>
    </subcellularLocation>
</comment>
<organism evidence="9 10">
    <name type="scientific">Dinothrombium tinctorium</name>
    <dbReference type="NCBI Taxonomy" id="1965070"/>
    <lineage>
        <taxon>Eukaryota</taxon>
        <taxon>Metazoa</taxon>
        <taxon>Ecdysozoa</taxon>
        <taxon>Arthropoda</taxon>
        <taxon>Chelicerata</taxon>
        <taxon>Arachnida</taxon>
        <taxon>Acari</taxon>
        <taxon>Acariformes</taxon>
        <taxon>Trombidiformes</taxon>
        <taxon>Prostigmata</taxon>
        <taxon>Anystina</taxon>
        <taxon>Parasitengona</taxon>
        <taxon>Trombidioidea</taxon>
        <taxon>Trombidiidae</taxon>
        <taxon>Dinothrombium</taxon>
    </lineage>
</organism>
<evidence type="ECO:0000259" key="8">
    <source>
        <dbReference type="Pfam" id="PF18517"/>
    </source>
</evidence>
<protein>
    <recommendedName>
        <fullName evidence="5">Meiotic nuclear division protein 1 homolog</fullName>
    </recommendedName>
</protein>
<dbReference type="GO" id="GO:0005634">
    <property type="term" value="C:nucleus"/>
    <property type="evidence" value="ECO:0007669"/>
    <property type="project" value="UniProtKB-SubCell"/>
</dbReference>
<keyword evidence="3 6" id="KW-0175">Coiled coil</keyword>
<reference evidence="9 10" key="1">
    <citation type="journal article" date="2018" name="Gigascience">
        <title>Genomes of trombidid mites reveal novel predicted allergens and laterally-transferred genes associated with secondary metabolism.</title>
        <authorList>
            <person name="Dong X."/>
            <person name="Chaisiri K."/>
            <person name="Xia D."/>
            <person name="Armstrong S.D."/>
            <person name="Fang Y."/>
            <person name="Donnelly M.J."/>
            <person name="Kadowaki T."/>
            <person name="McGarry J.W."/>
            <person name="Darby A.C."/>
            <person name="Makepeace B.L."/>
        </authorList>
    </citation>
    <scope>NUCLEOTIDE SEQUENCE [LARGE SCALE GENOMIC DNA]</scope>
    <source>
        <strain evidence="9">UoL-WK</strain>
    </source>
</reference>
<comment type="function">
    <text evidence="5">Required for proper homologous chromosome pairing and efficient cross-over and intragenic recombination during meiosis.</text>
</comment>
<comment type="caution">
    <text evidence="9">The sequence shown here is derived from an EMBL/GenBank/DDBJ whole genome shotgun (WGS) entry which is preliminary data.</text>
</comment>
<evidence type="ECO:0000256" key="3">
    <source>
        <dbReference type="ARBA" id="ARBA00023054"/>
    </source>
</evidence>
<sequence length="206" mass="24362">MSKKKGLSFEEKRQRMLHLFYEKKDVFTLKELEKIAPKEKGITLQTVKEVVQSLVDDSLVDSDKIGSSIYFWSFPSNAFIKRNVKIDELQKKIDETNAKINEVESRIKSARSNKEDTEERRELLELHRTTERKRQDLEKSLKQYECCDDNVLQAMKSQLDSAKQGADRWTDNVLSVISWCKKKFPNFDEKAFKQQYEIDDDFDYVE</sequence>
<feature type="domain" description="Leucine zipper with capping helix" evidence="8">
    <location>
        <begin position="151"/>
        <end position="205"/>
    </location>
</feature>
<proteinExistence type="inferred from homology"/>
<dbReference type="OrthoDB" id="273345at2759"/>
<keyword evidence="10" id="KW-1185">Reference proteome</keyword>
<dbReference type="PIRSF" id="PIRSF026991">
    <property type="entry name" value="Mnd1"/>
    <property type="match status" value="1"/>
</dbReference>
<dbReference type="Pfam" id="PF03962">
    <property type="entry name" value="Mnd1"/>
    <property type="match status" value="1"/>
</dbReference>
<dbReference type="InterPro" id="IPR005647">
    <property type="entry name" value="Mnd1"/>
</dbReference>
<dbReference type="InterPro" id="IPR040453">
    <property type="entry name" value="Mnd1_HTH"/>
</dbReference>
<dbReference type="EMBL" id="NCKU01005500">
    <property type="protein sequence ID" value="RWS04492.1"/>
    <property type="molecule type" value="Genomic_DNA"/>
</dbReference>
<evidence type="ECO:0000256" key="1">
    <source>
        <dbReference type="ARBA" id="ARBA00004123"/>
    </source>
</evidence>
<feature type="coiled-coil region" evidence="6">
    <location>
        <begin position="86"/>
        <end position="172"/>
    </location>
</feature>
<evidence type="ECO:0000313" key="10">
    <source>
        <dbReference type="Proteomes" id="UP000285301"/>
    </source>
</evidence>
<accession>A0A443QN96</accession>
<dbReference type="Pfam" id="PF18517">
    <property type="entry name" value="LZ3wCH"/>
    <property type="match status" value="1"/>
</dbReference>
<dbReference type="GO" id="GO:0003690">
    <property type="term" value="F:double-stranded DNA binding"/>
    <property type="evidence" value="ECO:0007669"/>
    <property type="project" value="InterPro"/>
</dbReference>
<evidence type="ECO:0000313" key="9">
    <source>
        <dbReference type="EMBL" id="RWS04492.1"/>
    </source>
</evidence>
<evidence type="ECO:0000256" key="2">
    <source>
        <dbReference type="ARBA" id="ARBA00005981"/>
    </source>
</evidence>
<evidence type="ECO:0000256" key="4">
    <source>
        <dbReference type="ARBA" id="ARBA00023242"/>
    </source>
</evidence>
<dbReference type="InterPro" id="IPR040661">
    <property type="entry name" value="LZ3wCH"/>
</dbReference>
<evidence type="ECO:0000259" key="7">
    <source>
        <dbReference type="Pfam" id="PF03962"/>
    </source>
</evidence>
<feature type="domain" description="Mnd1 HTH" evidence="7">
    <location>
        <begin position="16"/>
        <end position="75"/>
    </location>
</feature>
<gene>
    <name evidence="9" type="ORF">B4U79_14429</name>
</gene>
<comment type="similarity">
    <text evidence="2 5">Belongs to the MND1 family.</text>
</comment>
<evidence type="ECO:0000256" key="6">
    <source>
        <dbReference type="SAM" id="Coils"/>
    </source>
</evidence>